<dbReference type="PANTHER" id="PTHR38592:SF3">
    <property type="entry name" value="BLL4819 PROTEIN"/>
    <property type="match status" value="1"/>
</dbReference>
<gene>
    <name evidence="3" type="ORF">NA8A_15061</name>
</gene>
<keyword evidence="2" id="KW-0812">Transmembrane</keyword>
<name>K2NUL0_9HYPH</name>
<dbReference type="RefSeq" id="WP_009451193.1">
    <property type="nucleotide sequence ID" value="NZ_AMSI01000010.1"/>
</dbReference>
<dbReference type="Proteomes" id="UP000007374">
    <property type="component" value="Unassembled WGS sequence"/>
</dbReference>
<dbReference type="STRING" id="721133.SAMN05216176_11075"/>
<protein>
    <submittedName>
        <fullName evidence="3">OpgC protein</fullName>
    </submittedName>
</protein>
<dbReference type="EMBL" id="AMSI01000010">
    <property type="protein sequence ID" value="EKF41539.1"/>
    <property type="molecule type" value="Genomic_DNA"/>
</dbReference>
<feature type="transmembrane region" description="Helical" evidence="2">
    <location>
        <begin position="343"/>
        <end position="362"/>
    </location>
</feature>
<dbReference type="eggNOG" id="COG4645">
    <property type="taxonomic scope" value="Bacteria"/>
</dbReference>
<sequence>MNAPFVPAAASRDLRLDVFRGLALITIFINHVPGNLFEHLTSRNFGFSDAAEAFVLMSGIAVGLAYSRGFSTGPLFEACMRVWRRAGTLYVAHIVSSIVAVALVAAGILHLGTVEIISRINFTRFLDQPLQTMIGLPLLGHQLGYFNILPMYATLLLASPLYILVGLRSRAWLIAMAIAIWFLAGMFRINMPNYPNPGGWFFNPFSWQLIYAVGIAGGLSMREGQKLVEYKPWLFWACVAFLAASCAWVMLRAGALPGRAYLPFFIGDFDKTFLALPRLSHALALAYVLTNLSWVPSLLRLPVFRPIELMGKNGLAVFVSGSVLAIALQILRLRLETGFAQDAVLLGLGLLAQYGVALFFSARKAGPKARRVAPAPLADPVPDSAPYRQGMARPPLSETA</sequence>
<feature type="transmembrane region" description="Helical" evidence="2">
    <location>
        <begin position="171"/>
        <end position="189"/>
    </location>
</feature>
<evidence type="ECO:0000313" key="3">
    <source>
        <dbReference type="EMBL" id="EKF41539.1"/>
    </source>
</evidence>
<dbReference type="PANTHER" id="PTHR38592">
    <property type="entry name" value="BLL4819 PROTEIN"/>
    <property type="match status" value="1"/>
</dbReference>
<reference evidence="3 4" key="1">
    <citation type="journal article" date="2012" name="J. Bacteriol.">
        <title>Genome Sequence of Nitratireductor indicus Type Strain C115.</title>
        <authorList>
            <person name="Lai Q."/>
            <person name="Li G."/>
            <person name="Yu Z."/>
            <person name="Shao Z."/>
        </authorList>
    </citation>
    <scope>NUCLEOTIDE SEQUENCE [LARGE SCALE GENOMIC DNA]</scope>
    <source>
        <strain evidence="3 4">C115</strain>
    </source>
</reference>
<dbReference type="InterPro" id="IPR014550">
    <property type="entry name" value="UCP028704_OpgC"/>
</dbReference>
<feature type="transmembrane region" description="Helical" evidence="2">
    <location>
        <begin position="87"/>
        <end position="109"/>
    </location>
</feature>
<feature type="region of interest" description="Disordered" evidence="1">
    <location>
        <begin position="371"/>
        <end position="400"/>
    </location>
</feature>
<evidence type="ECO:0000256" key="1">
    <source>
        <dbReference type="SAM" id="MobiDB-lite"/>
    </source>
</evidence>
<dbReference type="PIRSF" id="PIRSF028704">
    <property type="entry name" value="UPC028704"/>
    <property type="match status" value="1"/>
</dbReference>
<comment type="caution">
    <text evidence="3">The sequence shown here is derived from an EMBL/GenBank/DDBJ whole genome shotgun (WGS) entry which is preliminary data.</text>
</comment>
<feature type="transmembrane region" description="Helical" evidence="2">
    <location>
        <begin position="279"/>
        <end position="301"/>
    </location>
</feature>
<dbReference type="AlphaFoldDB" id="K2NUL0"/>
<keyword evidence="4" id="KW-1185">Reference proteome</keyword>
<evidence type="ECO:0000313" key="4">
    <source>
        <dbReference type="Proteomes" id="UP000007374"/>
    </source>
</evidence>
<feature type="transmembrane region" description="Helical" evidence="2">
    <location>
        <begin position="45"/>
        <end position="66"/>
    </location>
</feature>
<evidence type="ECO:0000256" key="2">
    <source>
        <dbReference type="SAM" id="Phobius"/>
    </source>
</evidence>
<keyword evidence="2" id="KW-0472">Membrane</keyword>
<proteinExistence type="predicted"/>
<dbReference type="Pfam" id="PF10129">
    <property type="entry name" value="OpgC_C"/>
    <property type="match status" value="1"/>
</dbReference>
<dbReference type="PATRIC" id="fig|1231190.3.peg.3122"/>
<feature type="compositionally biased region" description="Low complexity" evidence="1">
    <location>
        <begin position="372"/>
        <end position="386"/>
    </location>
</feature>
<accession>K2NUL0</accession>
<feature type="transmembrane region" description="Helical" evidence="2">
    <location>
        <begin position="201"/>
        <end position="221"/>
    </location>
</feature>
<keyword evidence="2" id="KW-1133">Transmembrane helix</keyword>
<organism evidence="3 4">
    <name type="scientific">Nitratireductor indicus C115</name>
    <dbReference type="NCBI Taxonomy" id="1231190"/>
    <lineage>
        <taxon>Bacteria</taxon>
        <taxon>Pseudomonadati</taxon>
        <taxon>Pseudomonadota</taxon>
        <taxon>Alphaproteobacteria</taxon>
        <taxon>Hyphomicrobiales</taxon>
        <taxon>Phyllobacteriaceae</taxon>
        <taxon>Nitratireductor</taxon>
    </lineage>
</organism>
<feature type="transmembrane region" description="Helical" evidence="2">
    <location>
        <begin position="313"/>
        <end position="331"/>
    </location>
</feature>
<feature type="transmembrane region" description="Helical" evidence="2">
    <location>
        <begin position="233"/>
        <end position="251"/>
    </location>
</feature>
<dbReference type="OrthoDB" id="9775975at2"/>
<feature type="transmembrane region" description="Helical" evidence="2">
    <location>
        <begin position="143"/>
        <end position="164"/>
    </location>
</feature>